<evidence type="ECO:0000313" key="2">
    <source>
        <dbReference type="EMBL" id="TGX46273.1"/>
    </source>
</evidence>
<reference evidence="2 3" key="1">
    <citation type="submission" date="2019-04" db="EMBL/GenBank/DDBJ databases">
        <title>Sphingomonas psychrotolerans sp. nov., isolated from soil in the Tianshan Mountains, Xinjiang, China.</title>
        <authorList>
            <person name="Luo Y."/>
            <person name="Sheng H."/>
        </authorList>
    </citation>
    <scope>NUCLEOTIDE SEQUENCE [LARGE SCALE GENOMIC DNA]</scope>
    <source>
        <strain evidence="2 3">KIS18-15</strain>
    </source>
</reference>
<comment type="caution">
    <text evidence="2">The sequence shown here is derived from an EMBL/GenBank/DDBJ whole genome shotgun (WGS) entry which is preliminary data.</text>
</comment>
<keyword evidence="1" id="KW-0732">Signal</keyword>
<dbReference type="Proteomes" id="UP000309848">
    <property type="component" value="Unassembled WGS sequence"/>
</dbReference>
<organism evidence="2 3">
    <name type="scientific">Sphingomonas naasensis</name>
    <dbReference type="NCBI Taxonomy" id="1344951"/>
    <lineage>
        <taxon>Bacteria</taxon>
        <taxon>Pseudomonadati</taxon>
        <taxon>Pseudomonadota</taxon>
        <taxon>Alphaproteobacteria</taxon>
        <taxon>Sphingomonadales</taxon>
        <taxon>Sphingomonadaceae</taxon>
        <taxon>Sphingomonas</taxon>
    </lineage>
</organism>
<proteinExistence type="predicted"/>
<protein>
    <submittedName>
        <fullName evidence="2">Uncharacterized protein</fullName>
    </submittedName>
</protein>
<gene>
    <name evidence="2" type="ORF">E5A74_03715</name>
</gene>
<feature type="signal peptide" evidence="1">
    <location>
        <begin position="1"/>
        <end position="21"/>
    </location>
</feature>
<evidence type="ECO:0000313" key="3">
    <source>
        <dbReference type="Proteomes" id="UP000309848"/>
    </source>
</evidence>
<dbReference type="AlphaFoldDB" id="A0A4S1WT66"/>
<keyword evidence="3" id="KW-1185">Reference proteome</keyword>
<name>A0A4S1WT66_9SPHN</name>
<evidence type="ECO:0000256" key="1">
    <source>
        <dbReference type="SAM" id="SignalP"/>
    </source>
</evidence>
<dbReference type="EMBL" id="SRXU01000001">
    <property type="protein sequence ID" value="TGX46273.1"/>
    <property type="molecule type" value="Genomic_DNA"/>
</dbReference>
<feature type="chain" id="PRO_5020582515" evidence="1">
    <location>
        <begin position="22"/>
        <end position="99"/>
    </location>
</feature>
<accession>A0A4S1WT66</accession>
<dbReference type="RefSeq" id="WP_135982886.1">
    <property type="nucleotide sequence ID" value="NZ_JAASQM010000001.1"/>
</dbReference>
<sequence>MLRLALALLTTLTPAALPAQTAPAPAAAAALTIDTPIEAIVAVPAGKAVLEKEMPTLLTHAMYDSFKSMSLKQLQPYSQGAITDDELARVDAGLKAIKK</sequence>
<dbReference type="OrthoDB" id="7211154at2"/>